<evidence type="ECO:0000256" key="1">
    <source>
        <dbReference type="SAM" id="MobiDB-lite"/>
    </source>
</evidence>
<dbReference type="RefSeq" id="XP_018274954.1">
    <property type="nucleotide sequence ID" value="XM_018425656.1"/>
</dbReference>
<evidence type="ECO:0000313" key="2">
    <source>
        <dbReference type="EMBL" id="KLT38463.1"/>
    </source>
</evidence>
<evidence type="ECO:0000313" key="3">
    <source>
        <dbReference type="Proteomes" id="UP000053611"/>
    </source>
</evidence>
<reference evidence="2 3" key="1">
    <citation type="submission" date="2015-03" db="EMBL/GenBank/DDBJ databases">
        <title>Genomics and transcriptomics of the oil-accumulating basidiomycete yeast T. oleaginosus allow insights into substrate utilization and the diverse evolutionary trajectories of mating systems in fungi.</title>
        <authorList>
            <consortium name="DOE Joint Genome Institute"/>
            <person name="Kourist R."/>
            <person name="Kracht O."/>
            <person name="Bracharz F."/>
            <person name="Lipzen A."/>
            <person name="Nolan M."/>
            <person name="Ohm R."/>
            <person name="Grigoriev I."/>
            <person name="Sun S."/>
            <person name="Heitman J."/>
            <person name="Bruck T."/>
            <person name="Nowrousian M."/>
        </authorList>
    </citation>
    <scope>NUCLEOTIDE SEQUENCE [LARGE SCALE GENOMIC DNA]</scope>
    <source>
        <strain evidence="2 3">IBC0246</strain>
    </source>
</reference>
<feature type="compositionally biased region" description="Polar residues" evidence="1">
    <location>
        <begin position="195"/>
        <end position="216"/>
    </location>
</feature>
<protein>
    <submittedName>
        <fullName evidence="2">Uncharacterized protein</fullName>
    </submittedName>
</protein>
<feature type="compositionally biased region" description="Pro residues" evidence="1">
    <location>
        <begin position="144"/>
        <end position="156"/>
    </location>
</feature>
<sequence>MPADIRTVKEIFTFEDKARGQDEPSESSTANVIETYQFPDIIYSIINYPLGTDLANAPKPSWLLDLEAGVSDSQAPPMDPSTPRAYNYWNAPPSSEYGSYYNRSGGGPSYSKGKDREGRTISGSDPYYQQYSPQQGPIRQSSAPYPPPHALPPLPLPRDLEPGQGDALGSGRFSYSQGSSRSRMGNGGWDDHARSPTSTSSYDAQQSQGSGVSPRQPSGAPWSDVKPQLSNADLTLPPLQEVPSPTYDWKERSPLYPEPKWGATSAQSAVRSALSPLPSFGSVASQSGGYSGGPGGWAADPPYWDSTSAIRGTNRNNSIPHVPSFTPLSIEVTADSRNGSVSLTASEPLANGSSMPLDNLLAGRYSFLLQMAQTPGVTIPVYHIDVPVTIPPNDPSREFLLDSINDIGLDIVLHSLNEVSGLAVTTDVNWQSAYGPNRQPRVVTPLRALGAPGETAASVRMPRLAELYNALLQNLRTSYYNASLSDVGLPGTDIVQRIVREGGDDPRGSFDPQLLPMGSDWSSALCILVYSLRIADGSTPYVITAREIDFSARYEPVSDQHLAAHILASEEQKQSTYDWLG</sequence>
<proteinExistence type="predicted"/>
<gene>
    <name evidence="2" type="ORF">CC85DRAFT_305952</name>
</gene>
<dbReference type="EMBL" id="KQ087304">
    <property type="protein sequence ID" value="KLT38463.1"/>
    <property type="molecule type" value="Genomic_DNA"/>
</dbReference>
<dbReference type="Proteomes" id="UP000053611">
    <property type="component" value="Unassembled WGS sequence"/>
</dbReference>
<feature type="compositionally biased region" description="Low complexity" evidence="1">
    <location>
        <begin position="122"/>
        <end position="137"/>
    </location>
</feature>
<dbReference type="GeneID" id="28986259"/>
<dbReference type="AlphaFoldDB" id="A0A0J0XBL7"/>
<feature type="region of interest" description="Disordered" evidence="1">
    <location>
        <begin position="100"/>
        <end position="251"/>
    </location>
</feature>
<organism evidence="2 3">
    <name type="scientific">Cutaneotrichosporon oleaginosum</name>
    <dbReference type="NCBI Taxonomy" id="879819"/>
    <lineage>
        <taxon>Eukaryota</taxon>
        <taxon>Fungi</taxon>
        <taxon>Dikarya</taxon>
        <taxon>Basidiomycota</taxon>
        <taxon>Agaricomycotina</taxon>
        <taxon>Tremellomycetes</taxon>
        <taxon>Trichosporonales</taxon>
        <taxon>Trichosporonaceae</taxon>
        <taxon>Cutaneotrichosporon</taxon>
    </lineage>
</organism>
<feature type="compositionally biased region" description="Polar residues" evidence="1">
    <location>
        <begin position="173"/>
        <end position="183"/>
    </location>
</feature>
<dbReference type="STRING" id="879819.A0A0J0XBL7"/>
<accession>A0A0J0XBL7</accession>
<keyword evidence="3" id="KW-1185">Reference proteome</keyword>
<name>A0A0J0XBL7_9TREE</name>